<proteinExistence type="predicted"/>
<sequence length="102" mass="10805">MAKDPRVQAAIEAYRRTLRNESGDSAPASEANSDERLLADRPPHWATRSRPVLAPASRPNPRRSDSAARPAEDVSEPGGEAAAGDADEASADTGSGEHETDR</sequence>
<name>A0ABR8WX92_9MICO</name>
<dbReference type="Proteomes" id="UP000651517">
    <property type="component" value="Unassembled WGS sequence"/>
</dbReference>
<dbReference type="EMBL" id="JACSPY010000015">
    <property type="protein sequence ID" value="MBD8021562.1"/>
    <property type="molecule type" value="Genomic_DNA"/>
</dbReference>
<evidence type="ECO:0000256" key="1">
    <source>
        <dbReference type="SAM" id="MobiDB-lite"/>
    </source>
</evidence>
<feature type="compositionally biased region" description="Basic and acidic residues" evidence="1">
    <location>
        <begin position="33"/>
        <end position="43"/>
    </location>
</feature>
<evidence type="ECO:0000313" key="2">
    <source>
        <dbReference type="EMBL" id="MBD8021562.1"/>
    </source>
</evidence>
<evidence type="ECO:0000313" key="3">
    <source>
        <dbReference type="Proteomes" id="UP000651517"/>
    </source>
</evidence>
<dbReference type="RefSeq" id="WP_191726978.1">
    <property type="nucleotide sequence ID" value="NZ_JACSPY010000015.1"/>
</dbReference>
<feature type="compositionally biased region" description="Basic and acidic residues" evidence="1">
    <location>
        <begin position="62"/>
        <end position="72"/>
    </location>
</feature>
<keyword evidence="3" id="KW-1185">Reference proteome</keyword>
<feature type="region of interest" description="Disordered" evidence="1">
    <location>
        <begin position="15"/>
        <end position="102"/>
    </location>
</feature>
<gene>
    <name evidence="2" type="ORF">H9634_12305</name>
</gene>
<accession>A0ABR8WX92</accession>
<organism evidence="2 3">
    <name type="scientific">Brevibacterium gallinarum</name>
    <dbReference type="NCBI Taxonomy" id="2762220"/>
    <lineage>
        <taxon>Bacteria</taxon>
        <taxon>Bacillati</taxon>
        <taxon>Actinomycetota</taxon>
        <taxon>Actinomycetes</taxon>
        <taxon>Micrococcales</taxon>
        <taxon>Brevibacteriaceae</taxon>
        <taxon>Brevibacterium</taxon>
    </lineage>
</organism>
<comment type="caution">
    <text evidence="2">The sequence shown here is derived from an EMBL/GenBank/DDBJ whole genome shotgun (WGS) entry which is preliminary data.</text>
</comment>
<reference evidence="2 3" key="1">
    <citation type="submission" date="2020-08" db="EMBL/GenBank/DDBJ databases">
        <title>A Genomic Blueprint of the Chicken Gut Microbiome.</title>
        <authorList>
            <person name="Gilroy R."/>
            <person name="Ravi A."/>
            <person name="Getino M."/>
            <person name="Pursley I."/>
            <person name="Horton D.L."/>
            <person name="Alikhan N.-F."/>
            <person name="Baker D."/>
            <person name="Gharbi K."/>
            <person name="Hall N."/>
            <person name="Watson M."/>
            <person name="Adriaenssens E.M."/>
            <person name="Foster-Nyarko E."/>
            <person name="Jarju S."/>
            <person name="Secka A."/>
            <person name="Antonio M."/>
            <person name="Oren A."/>
            <person name="Chaudhuri R."/>
            <person name="La Ragione R.M."/>
            <person name="Hildebrand F."/>
            <person name="Pallen M.J."/>
        </authorList>
    </citation>
    <scope>NUCLEOTIDE SEQUENCE [LARGE SCALE GENOMIC DNA]</scope>
    <source>
        <strain evidence="2 3">Re57</strain>
    </source>
</reference>
<protein>
    <submittedName>
        <fullName evidence="2">Uncharacterized protein</fullName>
    </submittedName>
</protein>